<gene>
    <name evidence="2" type="ORF">L345_16315</name>
</gene>
<evidence type="ECO:0000313" key="3">
    <source>
        <dbReference type="Proteomes" id="UP000018936"/>
    </source>
</evidence>
<reference evidence="2 3" key="1">
    <citation type="journal article" date="2013" name="Proc. Natl. Acad. Sci. U.S.A.">
        <title>The king cobra genome reveals dynamic gene evolution and adaptation in the snake venom system.</title>
        <authorList>
            <person name="Vonk F.J."/>
            <person name="Casewell N.R."/>
            <person name="Henkel C.V."/>
            <person name="Heimberg A.M."/>
            <person name="Jansen H.J."/>
            <person name="McCleary R.J."/>
            <person name="Kerkkamp H.M."/>
            <person name="Vos R.A."/>
            <person name="Guerreiro I."/>
            <person name="Calvete J.J."/>
            <person name="Wuster W."/>
            <person name="Woods A.E."/>
            <person name="Logan J.M."/>
            <person name="Harrison R.A."/>
            <person name="Castoe T.A."/>
            <person name="de Koning A.P."/>
            <person name="Pollock D.D."/>
            <person name="Yandell M."/>
            <person name="Calderon D."/>
            <person name="Renjifo C."/>
            <person name="Currier R.B."/>
            <person name="Salgado D."/>
            <person name="Pla D."/>
            <person name="Sanz L."/>
            <person name="Hyder A.S."/>
            <person name="Ribeiro J.M."/>
            <person name="Arntzen J.W."/>
            <person name="van den Thillart G.E."/>
            <person name="Boetzer M."/>
            <person name="Pirovano W."/>
            <person name="Dirks R.P."/>
            <person name="Spaink H.P."/>
            <person name="Duboule D."/>
            <person name="McGlinn E."/>
            <person name="Kini R.M."/>
            <person name="Richardson M.K."/>
        </authorList>
    </citation>
    <scope>NUCLEOTIDE SEQUENCE</scope>
    <source>
        <tissue evidence="2">Blood</tissue>
    </source>
</reference>
<dbReference type="Proteomes" id="UP000018936">
    <property type="component" value="Unassembled WGS sequence"/>
</dbReference>
<dbReference type="EMBL" id="AZIM01007432">
    <property type="protein sequence ID" value="ETE57966.1"/>
    <property type="molecule type" value="Genomic_DNA"/>
</dbReference>
<sequence>MAVVEVEVVGAQLEPGADEVSCRRESCAGVGRRRPEGESRRKAGPLSPTALQGGPLADPGLPLSWVEPPAPGTVYLSQQTSDWGTLGKGLWASLERVAPLMAAPNQDLLRSCGREFYGPRDEAPKAFPSQQSCPNPDFIGSCGREFHSPFQGMILPRRAGLRLPDSPASKAAPILKLAGEFWEWKSSPLQAVKA</sequence>
<dbReference type="AlphaFoldDB" id="V8N7U5"/>
<comment type="caution">
    <text evidence="2">The sequence shown here is derived from an EMBL/GenBank/DDBJ whole genome shotgun (WGS) entry which is preliminary data.</text>
</comment>
<accession>V8N7U5</accession>
<protein>
    <submittedName>
        <fullName evidence="2">Uncharacterized protein</fullName>
    </submittedName>
</protein>
<proteinExistence type="predicted"/>
<feature type="region of interest" description="Disordered" evidence="1">
    <location>
        <begin position="25"/>
        <end position="63"/>
    </location>
</feature>
<feature type="non-terminal residue" evidence="2">
    <location>
        <position position="194"/>
    </location>
</feature>
<evidence type="ECO:0000256" key="1">
    <source>
        <dbReference type="SAM" id="MobiDB-lite"/>
    </source>
</evidence>
<evidence type="ECO:0000313" key="2">
    <source>
        <dbReference type="EMBL" id="ETE57966.1"/>
    </source>
</evidence>
<keyword evidence="3" id="KW-1185">Reference proteome</keyword>
<organism evidence="2 3">
    <name type="scientific">Ophiophagus hannah</name>
    <name type="common">King cobra</name>
    <name type="synonym">Naja hannah</name>
    <dbReference type="NCBI Taxonomy" id="8665"/>
    <lineage>
        <taxon>Eukaryota</taxon>
        <taxon>Metazoa</taxon>
        <taxon>Chordata</taxon>
        <taxon>Craniata</taxon>
        <taxon>Vertebrata</taxon>
        <taxon>Euteleostomi</taxon>
        <taxon>Lepidosauria</taxon>
        <taxon>Squamata</taxon>
        <taxon>Bifurcata</taxon>
        <taxon>Unidentata</taxon>
        <taxon>Episquamata</taxon>
        <taxon>Toxicofera</taxon>
        <taxon>Serpentes</taxon>
        <taxon>Colubroidea</taxon>
        <taxon>Elapidae</taxon>
        <taxon>Elapinae</taxon>
        <taxon>Ophiophagus</taxon>
    </lineage>
</organism>
<name>V8N7U5_OPHHA</name>